<accession>A0AAW8HKH4</accession>
<dbReference type="EMBL" id="JAVDNV010000004">
    <property type="protein sequence ID" value="MDQ2309038.1"/>
    <property type="molecule type" value="Genomic_DNA"/>
</dbReference>
<name>A0AAW8HKH4_PLUGE</name>
<protein>
    <submittedName>
        <fullName evidence="1">Uncharacterized protein</fullName>
    </submittedName>
</protein>
<reference evidence="1" key="1">
    <citation type="submission" date="2023-08" db="EMBL/GenBank/DDBJ databases">
        <title>WGS of pathogenic bacterial species, Los Angeles County Public Health Laboratories.</title>
        <authorList>
            <person name="Garrigues J.M."/>
            <person name="Green N.M."/>
        </authorList>
    </citation>
    <scope>NUCLEOTIDE SEQUENCE</scope>
    <source>
        <strain evidence="1">LACPHL-BACT-2023-00068</strain>
    </source>
</reference>
<dbReference type="RefSeq" id="WP_071195726.1">
    <property type="nucleotide sequence ID" value="NZ_CP139937.1"/>
</dbReference>
<comment type="caution">
    <text evidence="1">The sequence shown here is derived from an EMBL/GenBank/DDBJ whole genome shotgun (WGS) entry which is preliminary data.</text>
</comment>
<dbReference type="Proteomes" id="UP001236270">
    <property type="component" value="Unassembled WGS sequence"/>
</dbReference>
<sequence>MNNVDLLLQQLAIEKAKQAQQKAAQAASQIRANQKGGCDLSHATYDVAPVNGQGGVKNGK</sequence>
<proteinExistence type="predicted"/>
<organism evidence="1 2">
    <name type="scientific">Pluralibacter gergoviae</name>
    <name type="common">Enterobacter gergoviae</name>
    <dbReference type="NCBI Taxonomy" id="61647"/>
    <lineage>
        <taxon>Bacteria</taxon>
        <taxon>Pseudomonadati</taxon>
        <taxon>Pseudomonadota</taxon>
        <taxon>Gammaproteobacteria</taxon>
        <taxon>Enterobacterales</taxon>
        <taxon>Enterobacteriaceae</taxon>
        <taxon>Pluralibacter</taxon>
    </lineage>
</organism>
<gene>
    <name evidence="1" type="ORF">RBJ30_07970</name>
</gene>
<evidence type="ECO:0000313" key="2">
    <source>
        <dbReference type="Proteomes" id="UP001236270"/>
    </source>
</evidence>
<evidence type="ECO:0000313" key="1">
    <source>
        <dbReference type="EMBL" id="MDQ2309038.1"/>
    </source>
</evidence>
<dbReference type="AlphaFoldDB" id="A0AAW8HKH4"/>